<dbReference type="GeneID" id="77946786"/>
<reference evidence="1 2" key="1">
    <citation type="submission" date="2020-03" db="EMBL/GenBank/DDBJ databases">
        <title>The Isolation and Genome Sequence of a Novel Cyanophage S-H34 from the Huanghai Sea, China.</title>
        <authorList>
            <person name="Jiang T."/>
        </authorList>
    </citation>
    <scope>NUCLEOTIDE SEQUENCE [LARGE SCALE GENOMIC DNA]</scope>
</reference>
<accession>A0A6G8R674</accession>
<organism evidence="1 2">
    <name type="scientific">Synechococcus phage S-H34</name>
    <dbReference type="NCBI Taxonomy" id="2718942"/>
    <lineage>
        <taxon>Viruses</taxon>
        <taxon>Duplodnaviria</taxon>
        <taxon>Heunggongvirae</taxon>
        <taxon>Uroviricota</taxon>
        <taxon>Caudoviricetes</taxon>
        <taxon>Pantevenvirales</taxon>
        <taxon>Kyanoviridae</taxon>
        <taxon>Makaravirus</taxon>
        <taxon>Makaravirus thirtyfour</taxon>
    </lineage>
</organism>
<dbReference type="EMBL" id="MT162467">
    <property type="protein sequence ID" value="QIN96909.1"/>
    <property type="molecule type" value="Genomic_DNA"/>
</dbReference>
<evidence type="ECO:0000313" key="1">
    <source>
        <dbReference type="EMBL" id="QIN96909.1"/>
    </source>
</evidence>
<sequence length="280" mass="31596">MSIASPQNRAELKQYIKTKLGAPVLQINVSDEQMDLAINDAFQYFYERQHFDAVERVYLSVEITQQLCDYFGTTTDETVTQPSGDATIKTENNFITLPKSVIGVSRILGTRSSGLMAGFPGFGVPLEGAFLVGAMPGYGSGMQFDLTSYYSMQQYLSTLNWLLYPPKSYSFNQRSHRLHLDTNDFYTNAKVGDYIVLECDVKADADMFPDVWDDMFLKRLSTAYVQLAWGRVLTKYQQVQLPGGITMNGDQIYNDAKQEIGDIKERFSMDYAMPPLDQVG</sequence>
<evidence type="ECO:0000313" key="2">
    <source>
        <dbReference type="Proteomes" id="UP000501900"/>
    </source>
</evidence>
<dbReference type="RefSeq" id="YP_010670576.1">
    <property type="nucleotide sequence ID" value="NC_070965.1"/>
</dbReference>
<dbReference type="Proteomes" id="UP000501900">
    <property type="component" value="Genome"/>
</dbReference>
<name>A0A6G8R674_9CAUD</name>
<keyword evidence="2" id="KW-1185">Reference proteome</keyword>
<protein>
    <submittedName>
        <fullName evidence="1">Neck protein</fullName>
    </submittedName>
</protein>
<dbReference type="KEGG" id="vg:77946786"/>
<proteinExistence type="predicted"/>